<dbReference type="AlphaFoldDB" id="A0A067NXA7"/>
<protein>
    <recommendedName>
        <fullName evidence="6">DNA2/NAM7 helicase-like C-terminal domain-containing protein</fullName>
    </recommendedName>
</protein>
<keyword evidence="1" id="KW-0547">Nucleotide-binding</keyword>
<dbReference type="GO" id="GO:0043139">
    <property type="term" value="F:5'-3' DNA helicase activity"/>
    <property type="evidence" value="ECO:0007669"/>
    <property type="project" value="TreeGrafter"/>
</dbReference>
<dbReference type="STRING" id="1137138.A0A067NXA7"/>
<dbReference type="OrthoDB" id="6513042at2759"/>
<keyword evidence="2" id="KW-0378">Hydrolase</keyword>
<accession>A0A067NXA7</accession>
<evidence type="ECO:0000256" key="3">
    <source>
        <dbReference type="ARBA" id="ARBA00022806"/>
    </source>
</evidence>
<gene>
    <name evidence="7" type="ORF">PLEOSDRAFT_1041114</name>
</gene>
<organism evidence="7 8">
    <name type="scientific">Pleurotus ostreatus (strain PC15)</name>
    <name type="common">Oyster mushroom</name>
    <dbReference type="NCBI Taxonomy" id="1137138"/>
    <lineage>
        <taxon>Eukaryota</taxon>
        <taxon>Fungi</taxon>
        <taxon>Dikarya</taxon>
        <taxon>Basidiomycota</taxon>
        <taxon>Agaricomycotina</taxon>
        <taxon>Agaricomycetes</taxon>
        <taxon>Agaricomycetidae</taxon>
        <taxon>Agaricales</taxon>
        <taxon>Pleurotineae</taxon>
        <taxon>Pleurotaceae</taxon>
        <taxon>Pleurotus</taxon>
    </lineage>
</organism>
<dbReference type="Gene3D" id="3.40.50.300">
    <property type="entry name" value="P-loop containing nucleotide triphosphate hydrolases"/>
    <property type="match status" value="1"/>
</dbReference>
<dbReference type="InterPro" id="IPR050534">
    <property type="entry name" value="Coronavir_polyprotein_1ab"/>
</dbReference>
<evidence type="ECO:0000256" key="1">
    <source>
        <dbReference type="ARBA" id="ARBA00022741"/>
    </source>
</evidence>
<feature type="domain" description="DNA2/NAM7 helicase-like C-terminal" evidence="6">
    <location>
        <begin position="26"/>
        <end position="287"/>
    </location>
</feature>
<reference evidence="8" key="1">
    <citation type="journal article" date="2014" name="Proc. Natl. Acad. Sci. U.S.A.">
        <title>Extensive sampling of basidiomycete genomes demonstrates inadequacy of the white-rot/brown-rot paradigm for wood decay fungi.</title>
        <authorList>
            <person name="Riley R."/>
            <person name="Salamov A.A."/>
            <person name="Brown D.W."/>
            <person name="Nagy L.G."/>
            <person name="Floudas D."/>
            <person name="Held B.W."/>
            <person name="Levasseur A."/>
            <person name="Lombard V."/>
            <person name="Morin E."/>
            <person name="Otillar R."/>
            <person name="Lindquist E.A."/>
            <person name="Sun H."/>
            <person name="LaButti K.M."/>
            <person name="Schmutz J."/>
            <person name="Jabbour D."/>
            <person name="Luo H."/>
            <person name="Baker S.E."/>
            <person name="Pisabarro A.G."/>
            <person name="Walton J.D."/>
            <person name="Blanchette R.A."/>
            <person name="Henrissat B."/>
            <person name="Martin F."/>
            <person name="Cullen D."/>
            <person name="Hibbett D.S."/>
            <person name="Grigoriev I.V."/>
        </authorList>
    </citation>
    <scope>NUCLEOTIDE SEQUENCE [LARGE SCALE GENOMIC DNA]</scope>
    <source>
        <strain evidence="8">PC15</strain>
    </source>
</reference>
<dbReference type="Proteomes" id="UP000027073">
    <property type="component" value="Unassembled WGS sequence"/>
</dbReference>
<dbReference type="InParanoid" id="A0A067NXA7"/>
<evidence type="ECO:0000313" key="8">
    <source>
        <dbReference type="Proteomes" id="UP000027073"/>
    </source>
</evidence>
<dbReference type="PANTHER" id="PTHR43788">
    <property type="entry name" value="DNA2/NAM7 HELICASE FAMILY MEMBER"/>
    <property type="match status" value="1"/>
</dbReference>
<evidence type="ECO:0000256" key="2">
    <source>
        <dbReference type="ARBA" id="ARBA00022801"/>
    </source>
</evidence>
<keyword evidence="3" id="KW-0347">Helicase</keyword>
<dbReference type="GO" id="GO:0005524">
    <property type="term" value="F:ATP binding"/>
    <property type="evidence" value="ECO:0007669"/>
    <property type="project" value="UniProtKB-KW"/>
</dbReference>
<dbReference type="InterPro" id="IPR041679">
    <property type="entry name" value="DNA2/NAM7-like_C"/>
</dbReference>
<dbReference type="GO" id="GO:0016787">
    <property type="term" value="F:hydrolase activity"/>
    <property type="evidence" value="ECO:0007669"/>
    <property type="project" value="UniProtKB-KW"/>
</dbReference>
<name>A0A067NXA7_PLEO1</name>
<sequence length="335" mass="36493">MRPPAPTAYDGEGPSSQGSLEGSSQGSIVQLTENFRLNPDLGEFISTIYRRSFKPQKAQERELGKFFQTIRPQLGQDIGIPLGIADAIRHFLLALSNVMQRKPQELLLPPTIGQADDPSVPASSMDHLSSKALDEPHLPVSLAMIQLETTASRLESTGYEGHVRAEAAVAAALVASIQSCMPEASIFVATPYRVQRQAVRNILKKTHFPHSPSDATRRMKLSETPISMKNVTVDTIERLQGAEAAFVICLFSIPPSAGVDVSFLLERRRLNVAISRAKTLCILVTSSEVLRPAIRVLTNEGTAKGYAFLKGFAERAWSTGLSINLDAFETAGHLF</sequence>
<evidence type="ECO:0000256" key="4">
    <source>
        <dbReference type="ARBA" id="ARBA00022840"/>
    </source>
</evidence>
<proteinExistence type="predicted"/>
<dbReference type="PANTHER" id="PTHR43788:SF8">
    <property type="entry name" value="DNA-BINDING PROTEIN SMUBP-2"/>
    <property type="match status" value="1"/>
</dbReference>
<dbReference type="Pfam" id="PF13087">
    <property type="entry name" value="AAA_12"/>
    <property type="match status" value="1"/>
</dbReference>
<dbReference type="VEuPathDB" id="FungiDB:PLEOSDRAFT_1041114"/>
<keyword evidence="4" id="KW-0067">ATP-binding</keyword>
<evidence type="ECO:0000313" key="7">
    <source>
        <dbReference type="EMBL" id="KDQ28246.1"/>
    </source>
</evidence>
<dbReference type="HOGENOM" id="CLU_070854_0_0_1"/>
<feature type="compositionally biased region" description="Low complexity" evidence="5">
    <location>
        <begin position="11"/>
        <end position="25"/>
    </location>
</feature>
<dbReference type="InterPro" id="IPR027417">
    <property type="entry name" value="P-loop_NTPase"/>
</dbReference>
<evidence type="ECO:0000256" key="5">
    <source>
        <dbReference type="SAM" id="MobiDB-lite"/>
    </source>
</evidence>
<dbReference type="SUPFAM" id="SSF52540">
    <property type="entry name" value="P-loop containing nucleoside triphosphate hydrolases"/>
    <property type="match status" value="1"/>
</dbReference>
<dbReference type="EMBL" id="KL198008">
    <property type="protein sequence ID" value="KDQ28246.1"/>
    <property type="molecule type" value="Genomic_DNA"/>
</dbReference>
<evidence type="ECO:0000259" key="6">
    <source>
        <dbReference type="Pfam" id="PF13087"/>
    </source>
</evidence>
<feature type="region of interest" description="Disordered" evidence="5">
    <location>
        <begin position="1"/>
        <end position="25"/>
    </location>
</feature>